<sequence>MNSGAGRCISAGAGGSSSGSRSSSLALAGRLRDEALERHRGGRAPRSLLMLAEVVVSQAVAGYGGGARHTWGLPACVVAGLPVRGCSSDGAPVDLRPLLAAARRRKSGVDSSLTTSPSGSSSSGTGSSPRGSSSGPGANSVNTGAIARTVLRLDAAPFRTLIEMTGVPHCLAVTAAARAAAAAAEKKAATKNPNGPCLPLKVPPALEPALEVGFPAAAELAFRRAADSAAAAALAEVVVPRESAGLYDPIGCNWSVLQQLLAFAPPAGTAAIIRTLGKRLNVGLDAPASSTGGSSNSSSSSSSSSGCGINGGGPATTTGRLGSLVDAALCLASALPLSAILLINLEPGSGTAFCNVSEARDTCQVPAASSRASGRSSWPDGNASGAAGSGAGGGGRPRSSQQKQWEQVRMLLSHALHHWLPALSQFTRALLELPGPNNCATAAELALWRRFLLREVEVVPLLGAAARLALQLTSAQPQAYIGTRLAAVVASVLNSATMAMQDVLAEAMRQMADHQVPGTPWSEAGLQQLADAGLPAGNKAVLDVTVRCMGWIRGFVSIGSPLAEVHSRALGGPQRRLQSLRTMTDSVPGYSWFLPLSPVAFARAIGGNGGGDRVTFPSPATVSVGGATSTSTVSSGVGSNAGNNAGRGSTVTAAGAPSSLLRSCAHLGCANLEGGSDAELSLTVCIGCKATCYCCRACRSAHWKAGHKELCGVFRRAVGAPSLRAC</sequence>
<evidence type="ECO:0000256" key="11">
    <source>
        <dbReference type="ARBA" id="ARBA00022946"/>
    </source>
</evidence>
<evidence type="ECO:0000256" key="15">
    <source>
        <dbReference type="ARBA" id="ARBA00039024"/>
    </source>
</evidence>
<keyword evidence="8 17" id="KW-0863">Zinc-finger</keyword>
<evidence type="ECO:0000256" key="2">
    <source>
        <dbReference type="ARBA" id="ARBA00010794"/>
    </source>
</evidence>
<keyword evidence="11" id="KW-0809">Transit peptide</keyword>
<dbReference type="InterPro" id="IPR039606">
    <property type="entry name" value="Phytol/farnesol_kinase"/>
</dbReference>
<keyword evidence="21" id="KW-1185">Reference proteome</keyword>
<evidence type="ECO:0000256" key="17">
    <source>
        <dbReference type="PROSITE-ProRule" id="PRU00134"/>
    </source>
</evidence>
<dbReference type="GO" id="GO:0016020">
    <property type="term" value="C:membrane"/>
    <property type="evidence" value="ECO:0007669"/>
    <property type="project" value="UniProtKB-SubCell"/>
</dbReference>
<evidence type="ECO:0000256" key="9">
    <source>
        <dbReference type="ARBA" id="ARBA00022777"/>
    </source>
</evidence>
<evidence type="ECO:0000256" key="13">
    <source>
        <dbReference type="ARBA" id="ARBA00023136"/>
    </source>
</evidence>
<keyword evidence="6" id="KW-0812">Transmembrane</keyword>
<comment type="pathway">
    <text evidence="14">Cofactor biosynthesis; tocopherol biosynthesis.</text>
</comment>
<keyword evidence="5" id="KW-0808">Transferase</keyword>
<evidence type="ECO:0000256" key="14">
    <source>
        <dbReference type="ARBA" id="ARBA00024015"/>
    </source>
</evidence>
<evidence type="ECO:0000256" key="16">
    <source>
        <dbReference type="ARBA" id="ARBA00048889"/>
    </source>
</evidence>
<comment type="subcellular location">
    <subcellularLocation>
        <location evidence="1">Plastid</location>
        <location evidence="1">Chloroplast membrane</location>
        <topology evidence="1">Multi-pass membrane protein</topology>
    </subcellularLocation>
</comment>
<keyword evidence="10" id="KW-0862">Zinc</keyword>
<dbReference type="PANTHER" id="PTHR32523">
    <property type="entry name" value="PHYTOL KINASE 1, CHLOROPLASTIC"/>
    <property type="match status" value="1"/>
</dbReference>
<comment type="caution">
    <text evidence="20">The sequence shown here is derived from an EMBL/GenBank/DDBJ whole genome shotgun (WGS) entry which is preliminary data.</text>
</comment>
<feature type="compositionally biased region" description="Low complexity" evidence="18">
    <location>
        <begin position="289"/>
        <end position="307"/>
    </location>
</feature>
<evidence type="ECO:0000256" key="8">
    <source>
        <dbReference type="ARBA" id="ARBA00022771"/>
    </source>
</evidence>
<feature type="region of interest" description="Disordered" evidence="18">
    <location>
        <begin position="624"/>
        <end position="649"/>
    </location>
</feature>
<dbReference type="AlphaFoldDB" id="A0A835W8G1"/>
<feature type="compositionally biased region" description="Low complexity" evidence="18">
    <location>
        <begin position="1"/>
        <end position="11"/>
    </location>
</feature>
<keyword evidence="9" id="KW-0418">Kinase</keyword>
<evidence type="ECO:0000259" key="19">
    <source>
        <dbReference type="PROSITE" id="PS50865"/>
    </source>
</evidence>
<keyword evidence="12" id="KW-1133">Transmembrane helix</keyword>
<feature type="region of interest" description="Disordered" evidence="18">
    <location>
        <begin position="287"/>
        <end position="311"/>
    </location>
</feature>
<feature type="compositionally biased region" description="Low complexity" evidence="18">
    <location>
        <begin position="111"/>
        <end position="137"/>
    </location>
</feature>
<name>A0A835W8G1_9CHLO</name>
<dbReference type="EC" id="2.7.1.182" evidence="15"/>
<feature type="compositionally biased region" description="Low complexity" evidence="18">
    <location>
        <begin position="367"/>
        <end position="377"/>
    </location>
</feature>
<evidence type="ECO:0000256" key="5">
    <source>
        <dbReference type="ARBA" id="ARBA00022679"/>
    </source>
</evidence>
<evidence type="ECO:0000256" key="4">
    <source>
        <dbReference type="ARBA" id="ARBA00022640"/>
    </source>
</evidence>
<dbReference type="PROSITE" id="PS01360">
    <property type="entry name" value="ZF_MYND_1"/>
    <property type="match status" value="1"/>
</dbReference>
<feature type="region of interest" description="Disordered" evidence="18">
    <location>
        <begin position="104"/>
        <end position="141"/>
    </location>
</feature>
<keyword evidence="7" id="KW-0479">Metal-binding</keyword>
<protein>
    <recommendedName>
        <fullName evidence="15">phytol kinase</fullName>
        <ecNumber evidence="15">2.7.1.182</ecNumber>
    </recommendedName>
</protein>
<keyword evidence="4" id="KW-0934">Plastid</keyword>
<dbReference type="SUPFAM" id="SSF144232">
    <property type="entry name" value="HIT/MYND zinc finger-like"/>
    <property type="match status" value="1"/>
</dbReference>
<dbReference type="PROSITE" id="PS50865">
    <property type="entry name" value="ZF_MYND_2"/>
    <property type="match status" value="1"/>
</dbReference>
<keyword evidence="13" id="KW-0472">Membrane</keyword>
<evidence type="ECO:0000313" key="21">
    <source>
        <dbReference type="Proteomes" id="UP000613740"/>
    </source>
</evidence>
<dbReference type="InterPro" id="IPR002893">
    <property type="entry name" value="Znf_MYND"/>
</dbReference>
<proteinExistence type="inferred from homology"/>
<dbReference type="OrthoDB" id="551542at2759"/>
<evidence type="ECO:0000256" key="10">
    <source>
        <dbReference type="ARBA" id="ARBA00022833"/>
    </source>
</evidence>
<comment type="catalytic activity">
    <reaction evidence="16">
        <text>phytol + CTP = phytyl phosphate + CDP + H(+)</text>
        <dbReference type="Rhea" id="RHEA:38055"/>
        <dbReference type="ChEBI" id="CHEBI:15378"/>
        <dbReference type="ChEBI" id="CHEBI:17327"/>
        <dbReference type="ChEBI" id="CHEBI:37563"/>
        <dbReference type="ChEBI" id="CHEBI:58069"/>
        <dbReference type="ChEBI" id="CHEBI:75483"/>
        <dbReference type="EC" id="2.7.1.182"/>
    </reaction>
</comment>
<dbReference type="GO" id="GO:0010276">
    <property type="term" value="F:phytol kinase activity"/>
    <property type="evidence" value="ECO:0007669"/>
    <property type="project" value="UniProtKB-EC"/>
</dbReference>
<dbReference type="Pfam" id="PF01753">
    <property type="entry name" value="zf-MYND"/>
    <property type="match status" value="1"/>
</dbReference>
<organism evidence="20 21">
    <name type="scientific">Chlamydomonas schloesseri</name>
    <dbReference type="NCBI Taxonomy" id="2026947"/>
    <lineage>
        <taxon>Eukaryota</taxon>
        <taxon>Viridiplantae</taxon>
        <taxon>Chlorophyta</taxon>
        <taxon>core chlorophytes</taxon>
        <taxon>Chlorophyceae</taxon>
        <taxon>CS clade</taxon>
        <taxon>Chlamydomonadales</taxon>
        <taxon>Chlamydomonadaceae</taxon>
        <taxon>Chlamydomonas</taxon>
    </lineage>
</organism>
<evidence type="ECO:0000256" key="6">
    <source>
        <dbReference type="ARBA" id="ARBA00022692"/>
    </source>
</evidence>
<dbReference type="PANTHER" id="PTHR32523:SF8">
    <property type="entry name" value="DOLICHOL KINASE"/>
    <property type="match status" value="1"/>
</dbReference>
<evidence type="ECO:0000256" key="3">
    <source>
        <dbReference type="ARBA" id="ARBA00022528"/>
    </source>
</evidence>
<feature type="region of interest" description="Disordered" evidence="18">
    <location>
        <begin position="1"/>
        <end position="24"/>
    </location>
</feature>
<dbReference type="EMBL" id="JAEHOD010000036">
    <property type="protein sequence ID" value="KAG2441284.1"/>
    <property type="molecule type" value="Genomic_DNA"/>
</dbReference>
<evidence type="ECO:0000313" key="20">
    <source>
        <dbReference type="EMBL" id="KAG2441284.1"/>
    </source>
</evidence>
<evidence type="ECO:0000256" key="1">
    <source>
        <dbReference type="ARBA" id="ARBA00004508"/>
    </source>
</evidence>
<feature type="compositionally biased region" description="Gly residues" evidence="18">
    <location>
        <begin position="387"/>
        <end position="396"/>
    </location>
</feature>
<dbReference type="Proteomes" id="UP000613740">
    <property type="component" value="Unassembled WGS sequence"/>
</dbReference>
<comment type="similarity">
    <text evidence="2">Belongs to the polyprenol kinase family.</text>
</comment>
<evidence type="ECO:0000256" key="18">
    <source>
        <dbReference type="SAM" id="MobiDB-lite"/>
    </source>
</evidence>
<evidence type="ECO:0000256" key="7">
    <source>
        <dbReference type="ARBA" id="ARBA00022723"/>
    </source>
</evidence>
<evidence type="ECO:0000256" key="12">
    <source>
        <dbReference type="ARBA" id="ARBA00022989"/>
    </source>
</evidence>
<gene>
    <name evidence="20" type="ORF">HYH02_010123</name>
</gene>
<keyword evidence="3" id="KW-0150">Chloroplast</keyword>
<dbReference type="Gene3D" id="6.10.140.2220">
    <property type="match status" value="1"/>
</dbReference>
<feature type="region of interest" description="Disordered" evidence="18">
    <location>
        <begin position="367"/>
        <end position="404"/>
    </location>
</feature>
<accession>A0A835W8G1</accession>
<dbReference type="GO" id="GO:0008270">
    <property type="term" value="F:zinc ion binding"/>
    <property type="evidence" value="ECO:0007669"/>
    <property type="project" value="UniProtKB-KW"/>
</dbReference>
<feature type="domain" description="MYND-type" evidence="19">
    <location>
        <begin position="664"/>
        <end position="711"/>
    </location>
</feature>
<dbReference type="GO" id="GO:0009507">
    <property type="term" value="C:chloroplast"/>
    <property type="evidence" value="ECO:0007669"/>
    <property type="project" value="UniProtKB-SubCell"/>
</dbReference>
<reference evidence="20" key="1">
    <citation type="journal article" date="2020" name="bioRxiv">
        <title>Comparative genomics of Chlamydomonas.</title>
        <authorList>
            <person name="Craig R.J."/>
            <person name="Hasan A.R."/>
            <person name="Ness R.W."/>
            <person name="Keightley P.D."/>
        </authorList>
    </citation>
    <scope>NUCLEOTIDE SEQUENCE</scope>
    <source>
        <strain evidence="20">CCAP 11/173</strain>
    </source>
</reference>